<evidence type="ECO:0000313" key="3">
    <source>
        <dbReference type="Proteomes" id="UP001141422"/>
    </source>
</evidence>
<sequence>MNYKLVTACVLLLAALVLAAGCVNPDTPSPTATPTPTVEPTQSGNSDFSLTPGPTDSFPDGKSVTVQIGRDSNKPTITATYSGGKGTNQISRIEVTLYRADDKEVITQQFGKEPKIGSELVFEGSSTPSTDDRVKVVAYYYSGEVVVVSDDLYTYKKRS</sequence>
<name>A0ABT4ID25_9EURY</name>
<keyword evidence="3" id="KW-1185">Reference proteome</keyword>
<proteinExistence type="predicted"/>
<feature type="region of interest" description="Disordered" evidence="1">
    <location>
        <begin position="27"/>
        <end position="62"/>
    </location>
</feature>
<dbReference type="PROSITE" id="PS51257">
    <property type="entry name" value="PROKAR_LIPOPROTEIN"/>
    <property type="match status" value="1"/>
</dbReference>
<reference evidence="2" key="1">
    <citation type="submission" date="2022-12" db="EMBL/GenBank/DDBJ databases">
        <title>Isolation and characterisation of novel Methanocorpusculum spp. from native Australian herbivores indicates the genus is ancestrally host-associated.</title>
        <authorList>
            <person name="Volmer J.G."/>
            <person name="Soo R.M."/>
            <person name="Evans P.N."/>
            <person name="Hoedt E.C."/>
            <person name="Astorga Alsina A.L."/>
            <person name="Woodcroft B.J."/>
            <person name="Tyson G.W."/>
            <person name="Hugenholtz P."/>
            <person name="Morrison M."/>
        </authorList>
    </citation>
    <scope>NUCLEOTIDE SEQUENCE</scope>
    <source>
        <strain evidence="2">MG</strain>
    </source>
</reference>
<evidence type="ECO:0000313" key="2">
    <source>
        <dbReference type="EMBL" id="MCZ0859648.1"/>
    </source>
</evidence>
<dbReference type="EMBL" id="JAPTGB010000001">
    <property type="protein sequence ID" value="MCZ0859648.1"/>
    <property type="molecule type" value="Genomic_DNA"/>
</dbReference>
<organism evidence="2 3">
    <name type="scientific">Methanocorpusculum petauri</name>
    <dbReference type="NCBI Taxonomy" id="3002863"/>
    <lineage>
        <taxon>Archaea</taxon>
        <taxon>Methanobacteriati</taxon>
        <taxon>Methanobacteriota</taxon>
        <taxon>Stenosarchaea group</taxon>
        <taxon>Methanomicrobia</taxon>
        <taxon>Methanomicrobiales</taxon>
        <taxon>Methanocorpusculaceae</taxon>
        <taxon>Methanocorpusculum</taxon>
    </lineage>
</organism>
<dbReference type="Proteomes" id="UP001141422">
    <property type="component" value="Unassembled WGS sequence"/>
</dbReference>
<dbReference type="RefSeq" id="WP_268923871.1">
    <property type="nucleotide sequence ID" value="NZ_JAPTGB010000001.1"/>
</dbReference>
<comment type="caution">
    <text evidence="2">The sequence shown here is derived from an EMBL/GenBank/DDBJ whole genome shotgun (WGS) entry which is preliminary data.</text>
</comment>
<evidence type="ECO:0008006" key="4">
    <source>
        <dbReference type="Google" id="ProtNLM"/>
    </source>
</evidence>
<gene>
    <name evidence="2" type="ORF">O0S10_00220</name>
</gene>
<feature type="compositionally biased region" description="Polar residues" evidence="1">
    <location>
        <begin position="42"/>
        <end position="54"/>
    </location>
</feature>
<protein>
    <recommendedName>
        <fullName evidence="4">Lipoprotein</fullName>
    </recommendedName>
</protein>
<accession>A0ABT4ID25</accession>
<evidence type="ECO:0000256" key="1">
    <source>
        <dbReference type="SAM" id="MobiDB-lite"/>
    </source>
</evidence>